<gene>
    <name evidence="3" type="ORF">GGR13_002037</name>
</gene>
<protein>
    <submittedName>
        <fullName evidence="3">Putative DNA-binding transcriptional regulator YafY</fullName>
    </submittedName>
</protein>
<name>A0A7W9CJ94_9CAUL</name>
<dbReference type="PANTHER" id="PTHR34580">
    <property type="match status" value="1"/>
</dbReference>
<dbReference type="InterPro" id="IPR057727">
    <property type="entry name" value="WCX_dom"/>
</dbReference>
<evidence type="ECO:0000259" key="1">
    <source>
        <dbReference type="Pfam" id="PF13280"/>
    </source>
</evidence>
<dbReference type="Proteomes" id="UP000545037">
    <property type="component" value="Unassembled WGS sequence"/>
</dbReference>
<keyword evidence="3" id="KW-0238">DNA-binding</keyword>
<dbReference type="InterPro" id="IPR026881">
    <property type="entry name" value="WYL_dom"/>
</dbReference>
<dbReference type="EMBL" id="JACHOR010000003">
    <property type="protein sequence ID" value="MBB5746433.1"/>
    <property type="molecule type" value="Genomic_DNA"/>
</dbReference>
<dbReference type="Pfam" id="PF25583">
    <property type="entry name" value="WCX"/>
    <property type="match status" value="1"/>
</dbReference>
<evidence type="ECO:0000313" key="3">
    <source>
        <dbReference type="EMBL" id="MBB5746433.1"/>
    </source>
</evidence>
<sequence length="346" mass="37623">MVVIDLARRLAASAEGLTLDEMARDLGTTRRSAERLRDAVLMLFPAVEEVFDPPFKRWRIRGGLSAFEQAPTAMELLELSKAAQALRTAGEPGRAAALEGLERKLKSAMRSATLTRMAPDLEALQDAETTAIQAGPRPSADDALLQTIRSAVLARSPLAFDYARPGAAPRRRVMAACGVMFGRANYLVAADRETGKIQTFRLDRMTALEALAGYAAPPEGFDLQTFADQSFGIYQDAIEDVVLRISADGATEARAWRWHPSQSLEDQPDGSVIVRLRASGMRELAWHLFTWGRQVTIVAPERLRTVMAEELAAAQRALGLSIPFPLAGEGGARSVTDEGSQFGKTN</sequence>
<feature type="domain" description="WYL" evidence="1">
    <location>
        <begin position="144"/>
        <end position="209"/>
    </location>
</feature>
<accession>A0A7W9CJ94</accession>
<comment type="caution">
    <text evidence="3">The sequence shown here is derived from an EMBL/GenBank/DDBJ whole genome shotgun (WGS) entry which is preliminary data.</text>
</comment>
<evidence type="ECO:0000313" key="4">
    <source>
        <dbReference type="Proteomes" id="UP000545037"/>
    </source>
</evidence>
<dbReference type="AlphaFoldDB" id="A0A7W9CJ94"/>
<reference evidence="3 4" key="1">
    <citation type="submission" date="2020-08" db="EMBL/GenBank/DDBJ databases">
        <title>Genomic Encyclopedia of Type Strains, Phase IV (KMG-IV): sequencing the most valuable type-strain genomes for metagenomic binning, comparative biology and taxonomic classification.</title>
        <authorList>
            <person name="Goeker M."/>
        </authorList>
    </citation>
    <scope>NUCLEOTIDE SEQUENCE [LARGE SCALE GENOMIC DNA]</scope>
    <source>
        <strain evidence="3 4">DSM 4737</strain>
    </source>
</reference>
<organism evidence="3 4">
    <name type="scientific">Brevundimonas variabilis</name>
    <dbReference type="NCBI Taxonomy" id="74312"/>
    <lineage>
        <taxon>Bacteria</taxon>
        <taxon>Pseudomonadati</taxon>
        <taxon>Pseudomonadota</taxon>
        <taxon>Alphaproteobacteria</taxon>
        <taxon>Caulobacterales</taxon>
        <taxon>Caulobacteraceae</taxon>
        <taxon>Brevundimonas</taxon>
    </lineage>
</organism>
<dbReference type="PROSITE" id="PS52050">
    <property type="entry name" value="WYL"/>
    <property type="match status" value="1"/>
</dbReference>
<dbReference type="PANTHER" id="PTHR34580:SF3">
    <property type="entry name" value="PROTEIN PAFB"/>
    <property type="match status" value="1"/>
</dbReference>
<feature type="domain" description="WCX" evidence="2">
    <location>
        <begin position="239"/>
        <end position="314"/>
    </location>
</feature>
<keyword evidence="4" id="KW-1185">Reference proteome</keyword>
<proteinExistence type="predicted"/>
<dbReference type="Pfam" id="PF13280">
    <property type="entry name" value="WYL"/>
    <property type="match status" value="1"/>
</dbReference>
<dbReference type="GO" id="GO:0003677">
    <property type="term" value="F:DNA binding"/>
    <property type="evidence" value="ECO:0007669"/>
    <property type="project" value="UniProtKB-KW"/>
</dbReference>
<dbReference type="InterPro" id="IPR051534">
    <property type="entry name" value="CBASS_pafABC_assoc_protein"/>
</dbReference>
<evidence type="ECO:0000259" key="2">
    <source>
        <dbReference type="Pfam" id="PF25583"/>
    </source>
</evidence>